<feature type="chain" id="PRO_5022697912" evidence="1">
    <location>
        <begin position="24"/>
        <end position="445"/>
    </location>
</feature>
<sequence length="445" mass="49495">MTKLTRFFFALAIASLFVPSVFANGNKEDSKSMDQGKVLNIYAWNDEFQTRFNDYYAAKLPADVTVNWIITPNADNAYQNKLDEALLAQDSVSNDEKIDIFLVEADYALKYVDTPYTLDVNKTIGLTDSDLANQYQYTKDIMTDSKGVLKGVSWQACPGGFIYRRSIAEDVIGSSDPKDVQAALDSWDKFDSVAAEAKAKDYFMLSGYDDAFRVFSDNMSSKWVKGNKINIDPSIERWIDMTKEYTDLGYNNKANLWSAESWGGAAVDGRVFGYFGPGWFVDFCLGPATLDDPDAEKTIGNGSYGDWGLVKGPQGFSWGGTWICGAAGSDNLDLIKDIMYTLTVDEDVLVAIAQDKGDFTNNEASMARLAASDYQNSFLGGQNHMAEFLESAKSIDRSSMSAYDQGMTEKLMNSFSDYFNGTVTKEQAWDNFYTAVLELYPNLSK</sequence>
<dbReference type="OrthoDB" id="55273at2"/>
<dbReference type="Proteomes" id="UP000323824">
    <property type="component" value="Chromosome"/>
</dbReference>
<organism evidence="2 3">
    <name type="scientific">Thiospirochaeta perfilievii</name>
    <dbReference type="NCBI Taxonomy" id="252967"/>
    <lineage>
        <taxon>Bacteria</taxon>
        <taxon>Pseudomonadati</taxon>
        <taxon>Spirochaetota</taxon>
        <taxon>Spirochaetia</taxon>
        <taxon>Spirochaetales</taxon>
        <taxon>Spirochaetaceae</taxon>
        <taxon>Thiospirochaeta</taxon>
    </lineage>
</organism>
<accession>A0A5C1QCJ2</accession>
<feature type="signal peptide" evidence="1">
    <location>
        <begin position="1"/>
        <end position="23"/>
    </location>
</feature>
<dbReference type="EMBL" id="CP035807">
    <property type="protein sequence ID" value="QEN04394.1"/>
    <property type="molecule type" value="Genomic_DNA"/>
</dbReference>
<gene>
    <name evidence="2" type="ORF">EW093_06680</name>
</gene>
<dbReference type="AlphaFoldDB" id="A0A5C1QCJ2"/>
<protein>
    <submittedName>
        <fullName evidence="2">Carbohydrate ABC transporter substrate-binding protein</fullName>
    </submittedName>
</protein>
<proteinExistence type="predicted"/>
<evidence type="ECO:0000313" key="3">
    <source>
        <dbReference type="Proteomes" id="UP000323824"/>
    </source>
</evidence>
<keyword evidence="1" id="KW-0732">Signal</keyword>
<evidence type="ECO:0000313" key="2">
    <source>
        <dbReference type="EMBL" id="QEN04394.1"/>
    </source>
</evidence>
<dbReference type="SUPFAM" id="SSF53850">
    <property type="entry name" value="Periplasmic binding protein-like II"/>
    <property type="match status" value="1"/>
</dbReference>
<reference evidence="2 3" key="2">
    <citation type="submission" date="2019-09" db="EMBL/GenBank/DDBJ databases">
        <title>Complete Genome Sequence and Methylome Analysis of free living Spirochaetas.</title>
        <authorList>
            <person name="Leshcheva N."/>
            <person name="Mikheeva N."/>
        </authorList>
    </citation>
    <scope>NUCLEOTIDE SEQUENCE [LARGE SCALE GENOMIC DNA]</scope>
    <source>
        <strain evidence="2 3">P</strain>
    </source>
</reference>
<dbReference type="KEGG" id="sper:EW093_06680"/>
<dbReference type="Gene3D" id="3.40.190.10">
    <property type="entry name" value="Periplasmic binding protein-like II"/>
    <property type="match status" value="2"/>
</dbReference>
<keyword evidence="3" id="KW-1185">Reference proteome</keyword>
<evidence type="ECO:0000256" key="1">
    <source>
        <dbReference type="SAM" id="SignalP"/>
    </source>
</evidence>
<name>A0A5C1QCJ2_9SPIO</name>
<reference evidence="2 3" key="1">
    <citation type="submission" date="2019-02" db="EMBL/GenBank/DDBJ databases">
        <authorList>
            <person name="Fomenkov A."/>
            <person name="Dubinina G."/>
            <person name="Grabovich M."/>
            <person name="Vincze T."/>
            <person name="Roberts R.J."/>
        </authorList>
    </citation>
    <scope>NUCLEOTIDE SEQUENCE [LARGE SCALE GENOMIC DNA]</scope>
    <source>
        <strain evidence="2 3">P</strain>
    </source>
</reference>
<dbReference type="RefSeq" id="WP_149567641.1">
    <property type="nucleotide sequence ID" value="NZ_CP035807.1"/>
</dbReference>